<keyword evidence="7" id="KW-1185">Reference proteome</keyword>
<evidence type="ECO:0000313" key="7">
    <source>
        <dbReference type="Proteomes" id="UP000261284"/>
    </source>
</evidence>
<organism evidence="6 7">
    <name type="scientific">Deminuibacter soli</name>
    <dbReference type="NCBI Taxonomy" id="2291815"/>
    <lineage>
        <taxon>Bacteria</taxon>
        <taxon>Pseudomonadati</taxon>
        <taxon>Bacteroidota</taxon>
        <taxon>Chitinophagia</taxon>
        <taxon>Chitinophagales</taxon>
        <taxon>Chitinophagaceae</taxon>
        <taxon>Deminuibacter</taxon>
    </lineage>
</organism>
<dbReference type="PIRSF" id="PIRSF000103">
    <property type="entry name" value="HIBADH"/>
    <property type="match status" value="1"/>
</dbReference>
<dbReference type="Gene3D" id="3.40.50.720">
    <property type="entry name" value="NAD(P)-binding Rossmann-like Domain"/>
    <property type="match status" value="1"/>
</dbReference>
<dbReference type="GO" id="GO:0016491">
    <property type="term" value="F:oxidoreductase activity"/>
    <property type="evidence" value="ECO:0007669"/>
    <property type="project" value="UniProtKB-KW"/>
</dbReference>
<dbReference type="PANTHER" id="PTHR43580:SF2">
    <property type="entry name" value="CYTOKINE-LIKE NUCLEAR FACTOR N-PAC"/>
    <property type="match status" value="1"/>
</dbReference>
<sequence>MNNTTIGWIGLGNMGNPMSQQLIKAGYAVTVYNRSKDKAATIQSLGAATANTPQQLLQQTDTVFIMVSNDAAIEDIFDGPTGLLAAGVKGKLIINMSTVSPAISKEMAAQCAAQGNVYLDAPVSGSVKQAQDAQLVIMVGGEKDAFEKAKPILDKLGKLTMHIGSTGAGNTAKLAINLLLGMHAQALAEALTFAQQHGVQAADFTAILNNSTLGNPFAKIKGEAILNNNYQAAFALKHIAKDLRLAKAEGFSTPLAATALQTYQQAEAAFGEEDIIAVIKQFAK</sequence>
<keyword evidence="2" id="KW-0520">NAD</keyword>
<dbReference type="EMBL" id="QTJU01000005">
    <property type="protein sequence ID" value="RFM27281.1"/>
    <property type="molecule type" value="Genomic_DNA"/>
</dbReference>
<dbReference type="InterPro" id="IPR008927">
    <property type="entry name" value="6-PGluconate_DH-like_C_sf"/>
</dbReference>
<feature type="active site" evidence="3">
    <location>
        <position position="173"/>
    </location>
</feature>
<evidence type="ECO:0000259" key="4">
    <source>
        <dbReference type="Pfam" id="PF03446"/>
    </source>
</evidence>
<evidence type="ECO:0000259" key="5">
    <source>
        <dbReference type="Pfam" id="PF14833"/>
    </source>
</evidence>
<reference evidence="6 7" key="1">
    <citation type="submission" date="2018-08" db="EMBL/GenBank/DDBJ databases">
        <title>Chitinophagaceae sp. K23C18032701, a novel bacterium isolated from forest soil.</title>
        <authorList>
            <person name="Wang C."/>
        </authorList>
    </citation>
    <scope>NUCLEOTIDE SEQUENCE [LARGE SCALE GENOMIC DNA]</scope>
    <source>
        <strain evidence="6 7">K23C18032701</strain>
    </source>
</reference>
<dbReference type="Pfam" id="PF14833">
    <property type="entry name" value="NAD_binding_11"/>
    <property type="match status" value="1"/>
</dbReference>
<dbReference type="PANTHER" id="PTHR43580">
    <property type="entry name" value="OXIDOREDUCTASE GLYR1-RELATED"/>
    <property type="match status" value="1"/>
</dbReference>
<feature type="domain" description="3-hydroxyisobutyrate dehydrogenase-like NAD-binding" evidence="5">
    <location>
        <begin position="167"/>
        <end position="280"/>
    </location>
</feature>
<dbReference type="GO" id="GO:0051287">
    <property type="term" value="F:NAD binding"/>
    <property type="evidence" value="ECO:0007669"/>
    <property type="project" value="InterPro"/>
</dbReference>
<dbReference type="InterPro" id="IPR006115">
    <property type="entry name" value="6PGDH_NADP-bd"/>
</dbReference>
<proteinExistence type="predicted"/>
<dbReference type="OrthoDB" id="9786703at2"/>
<evidence type="ECO:0000256" key="2">
    <source>
        <dbReference type="ARBA" id="ARBA00023027"/>
    </source>
</evidence>
<dbReference type="InterPro" id="IPR015815">
    <property type="entry name" value="HIBADH-related"/>
</dbReference>
<evidence type="ECO:0000313" key="6">
    <source>
        <dbReference type="EMBL" id="RFM27281.1"/>
    </source>
</evidence>
<name>A0A3E1NHF2_9BACT</name>
<dbReference type="Proteomes" id="UP000261284">
    <property type="component" value="Unassembled WGS sequence"/>
</dbReference>
<dbReference type="InterPro" id="IPR051265">
    <property type="entry name" value="HIBADH-related_NP60_sf"/>
</dbReference>
<dbReference type="InterPro" id="IPR013328">
    <property type="entry name" value="6PGD_dom2"/>
</dbReference>
<accession>A0A3E1NHF2</accession>
<gene>
    <name evidence="6" type="ORF">DXN05_14725</name>
</gene>
<evidence type="ECO:0000256" key="1">
    <source>
        <dbReference type="ARBA" id="ARBA00023002"/>
    </source>
</evidence>
<protein>
    <submittedName>
        <fullName evidence="6">NAD(P)-dependent oxidoreductase</fullName>
    </submittedName>
</protein>
<dbReference type="InterPro" id="IPR029154">
    <property type="entry name" value="HIBADH-like_NADP-bd"/>
</dbReference>
<dbReference type="Pfam" id="PF03446">
    <property type="entry name" value="NAD_binding_2"/>
    <property type="match status" value="1"/>
</dbReference>
<evidence type="ECO:0000256" key="3">
    <source>
        <dbReference type="PIRSR" id="PIRSR000103-1"/>
    </source>
</evidence>
<dbReference type="Gene3D" id="1.10.1040.10">
    <property type="entry name" value="N-(1-d-carboxylethyl)-l-norvaline Dehydrogenase, domain 2"/>
    <property type="match status" value="1"/>
</dbReference>
<feature type="domain" description="6-phosphogluconate dehydrogenase NADP-binding" evidence="4">
    <location>
        <begin position="5"/>
        <end position="164"/>
    </location>
</feature>
<dbReference type="InterPro" id="IPR036291">
    <property type="entry name" value="NAD(P)-bd_dom_sf"/>
</dbReference>
<dbReference type="GO" id="GO:0050661">
    <property type="term" value="F:NADP binding"/>
    <property type="evidence" value="ECO:0007669"/>
    <property type="project" value="InterPro"/>
</dbReference>
<dbReference type="SUPFAM" id="SSF51735">
    <property type="entry name" value="NAD(P)-binding Rossmann-fold domains"/>
    <property type="match status" value="1"/>
</dbReference>
<dbReference type="SUPFAM" id="SSF48179">
    <property type="entry name" value="6-phosphogluconate dehydrogenase C-terminal domain-like"/>
    <property type="match status" value="1"/>
</dbReference>
<dbReference type="AlphaFoldDB" id="A0A3E1NHF2"/>
<keyword evidence="1" id="KW-0560">Oxidoreductase</keyword>
<comment type="caution">
    <text evidence="6">The sequence shown here is derived from an EMBL/GenBank/DDBJ whole genome shotgun (WGS) entry which is preliminary data.</text>
</comment>